<dbReference type="EMBL" id="CP002131">
    <property type="protein sequence ID" value="ADL08520.1"/>
    <property type="molecule type" value="Genomic_DNA"/>
</dbReference>
<dbReference type="RefSeq" id="WP_013276542.1">
    <property type="nucleotide sequence ID" value="NC_014377.1"/>
</dbReference>
<keyword evidence="2" id="KW-0732">Signal</keyword>
<feature type="chain" id="PRO_5003127919" evidence="2">
    <location>
        <begin position="22"/>
        <end position="534"/>
    </location>
</feature>
<dbReference type="SUPFAM" id="SSF53187">
    <property type="entry name" value="Zn-dependent exopeptidases"/>
    <property type="match status" value="1"/>
</dbReference>
<dbReference type="GO" id="GO:0030288">
    <property type="term" value="C:outer membrane-bounded periplasmic space"/>
    <property type="evidence" value="ECO:0007669"/>
    <property type="project" value="TreeGrafter"/>
</dbReference>
<feature type="signal peptide" evidence="2">
    <location>
        <begin position="1"/>
        <end position="21"/>
    </location>
</feature>
<dbReference type="AlphaFoldDB" id="D9RYU6"/>
<dbReference type="InterPro" id="IPR021731">
    <property type="entry name" value="AMIN_dom"/>
</dbReference>
<dbReference type="OrthoDB" id="9813450at2"/>
<evidence type="ECO:0000313" key="4">
    <source>
        <dbReference type="EMBL" id="ADL08520.1"/>
    </source>
</evidence>
<evidence type="ECO:0000256" key="1">
    <source>
        <dbReference type="ARBA" id="ARBA00022801"/>
    </source>
</evidence>
<dbReference type="InterPro" id="IPR050695">
    <property type="entry name" value="N-acetylmuramoyl_amidase_3"/>
</dbReference>
<dbReference type="Pfam" id="PF07833">
    <property type="entry name" value="Cu_amine_oxidN1"/>
    <property type="match status" value="1"/>
</dbReference>
<dbReference type="PANTHER" id="PTHR30404:SF0">
    <property type="entry name" value="N-ACETYLMURAMOYL-L-ALANINE AMIDASE AMIC"/>
    <property type="match status" value="1"/>
</dbReference>
<evidence type="ECO:0000256" key="2">
    <source>
        <dbReference type="SAM" id="SignalP"/>
    </source>
</evidence>
<dbReference type="Proteomes" id="UP000000272">
    <property type="component" value="Chromosome"/>
</dbReference>
<dbReference type="Gene3D" id="3.30.457.10">
    <property type="entry name" value="Copper amine oxidase-like, N-terminal domain"/>
    <property type="match status" value="1"/>
</dbReference>
<proteinExistence type="predicted"/>
<dbReference type="SUPFAM" id="SSF55383">
    <property type="entry name" value="Copper amine oxidase, domain N"/>
    <property type="match status" value="1"/>
</dbReference>
<feature type="domain" description="MurNAc-LAA" evidence="3">
    <location>
        <begin position="418"/>
        <end position="528"/>
    </location>
</feature>
<keyword evidence="5" id="KW-1185">Reference proteome</keyword>
<dbReference type="SMART" id="SM00646">
    <property type="entry name" value="Ami_3"/>
    <property type="match status" value="1"/>
</dbReference>
<dbReference type="PANTHER" id="PTHR30404">
    <property type="entry name" value="N-ACETYLMURAMOYL-L-ALANINE AMIDASE"/>
    <property type="match status" value="1"/>
</dbReference>
<dbReference type="Gene3D" id="3.40.630.40">
    <property type="entry name" value="Zn-dependent exopeptidases"/>
    <property type="match status" value="1"/>
</dbReference>
<dbReference type="HOGENOM" id="CLU_014322_10_0_9"/>
<evidence type="ECO:0000259" key="3">
    <source>
        <dbReference type="SMART" id="SM00646"/>
    </source>
</evidence>
<gene>
    <name evidence="4" type="ordered locus">Toce_1786</name>
</gene>
<dbReference type="KEGG" id="toc:Toce_1786"/>
<organism evidence="4 5">
    <name type="scientific">Thermosediminibacter oceani (strain ATCC BAA-1034 / DSM 16646 / JW/IW-1228P)</name>
    <dbReference type="NCBI Taxonomy" id="555079"/>
    <lineage>
        <taxon>Bacteria</taxon>
        <taxon>Bacillati</taxon>
        <taxon>Bacillota</taxon>
        <taxon>Clostridia</taxon>
        <taxon>Thermosediminibacterales</taxon>
        <taxon>Thermosediminibacteraceae</taxon>
        <taxon>Thermosediminibacter</taxon>
    </lineage>
</organism>
<dbReference type="Gene3D" id="2.60.40.3500">
    <property type="match status" value="1"/>
</dbReference>
<dbReference type="eggNOG" id="COG0860">
    <property type="taxonomic scope" value="Bacteria"/>
</dbReference>
<dbReference type="GO" id="GO:0008745">
    <property type="term" value="F:N-acetylmuramoyl-L-alanine amidase activity"/>
    <property type="evidence" value="ECO:0007669"/>
    <property type="project" value="InterPro"/>
</dbReference>
<dbReference type="InterPro" id="IPR012854">
    <property type="entry name" value="Cu_amine_oxidase-like_N"/>
</dbReference>
<dbReference type="Pfam" id="PF01520">
    <property type="entry name" value="Amidase_3"/>
    <property type="match status" value="1"/>
</dbReference>
<name>D9RYU6_THEOJ</name>
<protein>
    <submittedName>
        <fullName evidence="4">Cell wall hydrolase/autolysin</fullName>
    </submittedName>
</protein>
<reference evidence="4 5" key="1">
    <citation type="journal article" date="2010" name="Stand. Genomic Sci.">
        <title>Complete genome sequence of Thermosediminibacter oceani type strain (JW/IW-1228P).</title>
        <authorList>
            <person name="Pitluck S."/>
            <person name="Yasawong M."/>
            <person name="Munk C."/>
            <person name="Nolan M."/>
            <person name="Lapidus A."/>
            <person name="Lucas S."/>
            <person name="Glavina Del Rio T."/>
            <person name="Tice H."/>
            <person name="Cheng J.F."/>
            <person name="Bruce D."/>
            <person name="Detter C."/>
            <person name="Tapia R."/>
            <person name="Han C."/>
            <person name="Goodwin L."/>
            <person name="Liolios K."/>
            <person name="Ivanova N."/>
            <person name="Mavromatis K."/>
            <person name="Mikhailova N."/>
            <person name="Pati A."/>
            <person name="Chen A."/>
            <person name="Palaniappan K."/>
            <person name="Land M."/>
            <person name="Hauser L."/>
            <person name="Chang Y.J."/>
            <person name="Jeffries C.D."/>
            <person name="Rohde M."/>
            <person name="Spring S."/>
            <person name="Sikorski J."/>
            <person name="Goker M."/>
            <person name="Woyke T."/>
            <person name="Bristow J."/>
            <person name="Eisen J.A."/>
            <person name="Markowitz V."/>
            <person name="Hugenholtz P."/>
            <person name="Kyrpides N.C."/>
            <person name="Klenk H.P."/>
        </authorList>
    </citation>
    <scope>NUCLEOTIDE SEQUENCE [LARGE SCALE GENOMIC DNA]</scope>
    <source>
        <strain evidence="5">ATCC BAA-1034 / DSM 16646 / JW/IW-1228P</strain>
    </source>
</reference>
<dbReference type="STRING" id="555079.Toce_1786"/>
<evidence type="ECO:0000313" key="5">
    <source>
        <dbReference type="Proteomes" id="UP000000272"/>
    </source>
</evidence>
<keyword evidence="1 4" id="KW-0378">Hydrolase</keyword>
<dbReference type="InterPro" id="IPR002508">
    <property type="entry name" value="MurNAc-LAA_cat"/>
</dbReference>
<dbReference type="InterPro" id="IPR036582">
    <property type="entry name" value="Mao_N_sf"/>
</dbReference>
<dbReference type="CDD" id="cd02696">
    <property type="entry name" value="MurNAc-LAA"/>
    <property type="match status" value="1"/>
</dbReference>
<sequence>MFKKIAIALLAILFLHTTVYAALPAEPIEIYINQKKIVSDVAPIIYKDRTLVPLRVISENLGAAVHWDAVQRTVRVVSGKTLIVLKINDTKAFINQTPVTLDVPPMIIKDRTMVPLRFIGESLGAKVSWDGVRRRVDVIKYSPQILDFSYSTVNEVPAVVIKGNVPLEYSVAQSEAENAVVVDIKAELKTNKNILNVHDNYVDRVIAEVLETESPASRFVVEIKEGVSFDILRMDGQNSLAIVFRNALTGIEFEGGEDLIATLRTLGPAKYNHFTLGTPEKGDYRLVLDIFGARLSASAPEVPENDYVKSVRVSQFSTNPDTVRVVFDLKTDVHYQVYKDGSNITVNFSPTGNPLKGRIIVIDPGHGGSDPGAVYSGVNEKDLNLDIALRLKKLLEENGAKVLMTRETDIYVNLYTRAGIANEAGADLFVSIHNNSINNPAISGTQTLYYPTPEKKAFAQTIHKAVVETLGLPDKGLIERPNLVVIRETKMPSALVEVAFMSSSHDLGLLRTEAFRQKAAEGIFKGIFNYLSGQ</sequence>
<dbReference type="Pfam" id="PF11741">
    <property type="entry name" value="AMIN"/>
    <property type="match status" value="1"/>
</dbReference>
<dbReference type="GO" id="GO:0009253">
    <property type="term" value="P:peptidoglycan catabolic process"/>
    <property type="evidence" value="ECO:0007669"/>
    <property type="project" value="InterPro"/>
</dbReference>
<accession>D9RYU6</accession>